<feature type="region of interest" description="Disordered" evidence="8">
    <location>
        <begin position="1"/>
        <end position="35"/>
    </location>
</feature>
<evidence type="ECO:0000256" key="6">
    <source>
        <dbReference type="ARBA" id="ARBA00023163"/>
    </source>
</evidence>
<dbReference type="Pfam" id="PF04082">
    <property type="entry name" value="Fungal_trans"/>
    <property type="match status" value="1"/>
</dbReference>
<dbReference type="GO" id="GO:0043565">
    <property type="term" value="F:sequence-specific DNA binding"/>
    <property type="evidence" value="ECO:0007669"/>
    <property type="project" value="TreeGrafter"/>
</dbReference>
<reference evidence="11" key="2">
    <citation type="submission" date="2015-01" db="EMBL/GenBank/DDBJ databases">
        <title>Evolutionary Origins and Diversification of the Mycorrhizal Mutualists.</title>
        <authorList>
            <consortium name="DOE Joint Genome Institute"/>
            <consortium name="Mycorrhizal Genomics Consortium"/>
            <person name="Kohler A."/>
            <person name="Kuo A."/>
            <person name="Nagy L.G."/>
            <person name="Floudas D."/>
            <person name="Copeland A."/>
            <person name="Barry K.W."/>
            <person name="Cichocki N."/>
            <person name="Veneault-Fourrey C."/>
            <person name="LaButti K."/>
            <person name="Lindquist E.A."/>
            <person name="Lipzen A."/>
            <person name="Lundell T."/>
            <person name="Morin E."/>
            <person name="Murat C."/>
            <person name="Riley R."/>
            <person name="Ohm R."/>
            <person name="Sun H."/>
            <person name="Tunlid A."/>
            <person name="Henrissat B."/>
            <person name="Grigoriev I.V."/>
            <person name="Hibbett D.S."/>
            <person name="Martin F."/>
        </authorList>
    </citation>
    <scope>NUCLEOTIDE SEQUENCE [LARGE SCALE GENOMIC DNA]</scope>
    <source>
        <strain evidence="11">Zn</strain>
    </source>
</reference>
<dbReference type="FunCoup" id="A0A0C3CEB9">
    <property type="interactions" value="282"/>
</dbReference>
<feature type="domain" description="Zn(2)-C6 fungal-type" evidence="9">
    <location>
        <begin position="51"/>
        <end position="80"/>
    </location>
</feature>
<comment type="subcellular location">
    <subcellularLocation>
        <location evidence="1">Nucleus</location>
    </subcellularLocation>
</comment>
<evidence type="ECO:0000256" key="8">
    <source>
        <dbReference type="SAM" id="MobiDB-lite"/>
    </source>
</evidence>
<keyword evidence="6" id="KW-0804">Transcription</keyword>
<feature type="region of interest" description="Disordered" evidence="8">
    <location>
        <begin position="880"/>
        <end position="906"/>
    </location>
</feature>
<evidence type="ECO:0000256" key="1">
    <source>
        <dbReference type="ARBA" id="ARBA00004123"/>
    </source>
</evidence>
<dbReference type="EMBL" id="KN832882">
    <property type="protein sequence ID" value="KIM97263.1"/>
    <property type="molecule type" value="Genomic_DNA"/>
</dbReference>
<evidence type="ECO:0000256" key="7">
    <source>
        <dbReference type="ARBA" id="ARBA00023242"/>
    </source>
</evidence>
<evidence type="ECO:0000256" key="4">
    <source>
        <dbReference type="ARBA" id="ARBA00023015"/>
    </source>
</evidence>
<dbReference type="GO" id="GO:0008270">
    <property type="term" value="F:zinc ion binding"/>
    <property type="evidence" value="ECO:0007669"/>
    <property type="project" value="InterPro"/>
</dbReference>
<dbReference type="GO" id="GO:0005634">
    <property type="term" value="C:nucleus"/>
    <property type="evidence" value="ECO:0007669"/>
    <property type="project" value="UniProtKB-SubCell"/>
</dbReference>
<dbReference type="SMART" id="SM00906">
    <property type="entry name" value="Fungal_trans"/>
    <property type="match status" value="1"/>
</dbReference>
<evidence type="ECO:0000256" key="5">
    <source>
        <dbReference type="ARBA" id="ARBA00023125"/>
    </source>
</evidence>
<dbReference type="InterPro" id="IPR036864">
    <property type="entry name" value="Zn2-C6_fun-type_DNA-bd_sf"/>
</dbReference>
<evidence type="ECO:0000259" key="9">
    <source>
        <dbReference type="PROSITE" id="PS50048"/>
    </source>
</evidence>
<dbReference type="HOGENOM" id="CLU_010084_0_0_1"/>
<dbReference type="AlphaFoldDB" id="A0A0C3CEB9"/>
<dbReference type="CDD" id="cd00067">
    <property type="entry name" value="GAL4"/>
    <property type="match status" value="1"/>
</dbReference>
<dbReference type="InParanoid" id="A0A0C3CEB9"/>
<keyword evidence="7" id="KW-0539">Nucleus</keyword>
<evidence type="ECO:0000313" key="11">
    <source>
        <dbReference type="Proteomes" id="UP000054321"/>
    </source>
</evidence>
<proteinExistence type="predicted"/>
<dbReference type="PROSITE" id="PS50048">
    <property type="entry name" value="ZN2_CY6_FUNGAL_2"/>
    <property type="match status" value="1"/>
</dbReference>
<organism evidence="10 11">
    <name type="scientific">Oidiodendron maius (strain Zn)</name>
    <dbReference type="NCBI Taxonomy" id="913774"/>
    <lineage>
        <taxon>Eukaryota</taxon>
        <taxon>Fungi</taxon>
        <taxon>Dikarya</taxon>
        <taxon>Ascomycota</taxon>
        <taxon>Pezizomycotina</taxon>
        <taxon>Leotiomycetes</taxon>
        <taxon>Leotiomycetes incertae sedis</taxon>
        <taxon>Myxotrichaceae</taxon>
        <taxon>Oidiodendron</taxon>
    </lineage>
</organism>
<gene>
    <name evidence="10" type="ORF">OIDMADRAFT_105646</name>
</gene>
<keyword evidence="4" id="KW-0805">Transcription regulation</keyword>
<dbReference type="InterPro" id="IPR007219">
    <property type="entry name" value="XnlR_reg_dom"/>
</dbReference>
<evidence type="ECO:0000256" key="3">
    <source>
        <dbReference type="ARBA" id="ARBA00022833"/>
    </source>
</evidence>
<dbReference type="SUPFAM" id="SSF57701">
    <property type="entry name" value="Zn2/Cys6 DNA-binding domain"/>
    <property type="match status" value="1"/>
</dbReference>
<dbReference type="InterPro" id="IPR051711">
    <property type="entry name" value="Stress_Response_Reg"/>
</dbReference>
<dbReference type="GO" id="GO:0045944">
    <property type="term" value="P:positive regulation of transcription by RNA polymerase II"/>
    <property type="evidence" value="ECO:0007669"/>
    <property type="project" value="TreeGrafter"/>
</dbReference>
<evidence type="ECO:0000313" key="10">
    <source>
        <dbReference type="EMBL" id="KIM97263.1"/>
    </source>
</evidence>
<keyword evidence="3" id="KW-0862">Zinc</keyword>
<dbReference type="Gene3D" id="4.10.240.10">
    <property type="entry name" value="Zn(2)-C6 fungal-type DNA-binding domain"/>
    <property type="match status" value="1"/>
</dbReference>
<dbReference type="STRING" id="913774.A0A0C3CEB9"/>
<dbReference type="Proteomes" id="UP000054321">
    <property type="component" value="Unassembled WGS sequence"/>
</dbReference>
<keyword evidence="2" id="KW-0479">Metal-binding</keyword>
<keyword evidence="5" id="KW-0238">DNA-binding</keyword>
<dbReference type="InterPro" id="IPR001138">
    <property type="entry name" value="Zn2Cys6_DnaBD"/>
</dbReference>
<dbReference type="GO" id="GO:0006351">
    <property type="term" value="P:DNA-templated transcription"/>
    <property type="evidence" value="ECO:0007669"/>
    <property type="project" value="InterPro"/>
</dbReference>
<protein>
    <recommendedName>
        <fullName evidence="9">Zn(2)-C6 fungal-type domain-containing protein</fullName>
    </recommendedName>
</protein>
<name>A0A0C3CEB9_OIDMZ</name>
<sequence length="971" mass="108467">MKASSDLNPSLYKEGGAKTRDQASSGDSIRLPSLRGNLQLPTQRRKRVLRACDECRRGKIGCDGKRPCAHCTVYGYDCTYNQPSTRSRNSKKYIEALEERLERAEALLRITAPHLNLNDSGLRTISLEQTSAKSSRGSLPEAAKTAPGPEPHENGTVEDADESLIETMTENFGSLDIDDQGFWDYRGLSSATLFMQRLQHQLGDLITPPRSPKLTTISLSLGNSKVPYGSCKGSNNCSNYPPTYDLPSKDTAKILCQNSFEYACILMRFVHEPSFWTMLDRIYAIPWNQFGNEEHTFLPLLYSAMAVGCLFSEDAENTLEFESYEGAIAQGFKYFRKCRQLVDITDCRDLTTLQAICFMILFLQSASKLSTCYSYIGIAQRAALRLGLHRSVTANFNPIETELRKRLFWVIRSMDVYVSTLLGLPVTVSNDDIDQEYPLDIDDEYITSGGILPMPSGRISVMTGANAHTRLVDIIVKKKGDNTYMVSHSKIREIERDLEAWMEDLPSVLQPGTEALPKFERVQQLLRISYAFVQWVLYRPFVHSFSNGFQSQDIDKRSYACAAACISVSRNLVHITTGMYKKGLLNGSYWFAVHASYFAILTLVFYVFEHSELPTAEDAVLMDALEGRDTLAGLCRNSLATQRCARLFSLFERLPEKVKSRENSTVNLPHPASPTPLNLAVQALEQNQIPLASQIRALHSSSAPQALGTALQWKSELDFSSTSESFSDDRRYDGHHLWLTDKLPDKTSPLASLSSVSVDDQMKILSDPALTPSSTQEMQILPHKFDASQMVPDLMPLMFPSSDPFVYPTQPMSTLESECFSHDLSTTAMEFINAPPDSDIDLLDGYIPQTTIATINRPPEIQLLPENVCTRSAPMCALSQNLSTKSHPPSLDTSLPTEQPQRQSPDLVPLRRNFMWDGFEFPIQNIPNGQAMGQIPMSGANNAPFNNIGLDGFAPMELSLDMDMNFDDNFG</sequence>
<feature type="region of interest" description="Disordered" evidence="8">
    <location>
        <begin position="130"/>
        <end position="159"/>
    </location>
</feature>
<dbReference type="SMART" id="SM00066">
    <property type="entry name" value="GAL4"/>
    <property type="match status" value="1"/>
</dbReference>
<feature type="compositionally biased region" description="Polar residues" evidence="8">
    <location>
        <begin position="880"/>
        <end position="904"/>
    </location>
</feature>
<dbReference type="CDD" id="cd12148">
    <property type="entry name" value="fungal_TF_MHR"/>
    <property type="match status" value="1"/>
</dbReference>
<accession>A0A0C3CEB9</accession>
<dbReference type="PANTHER" id="PTHR47540:SF1">
    <property type="entry name" value="ACTIVATOR OF STRESS GENES 1-RELATED"/>
    <property type="match status" value="1"/>
</dbReference>
<dbReference type="PANTHER" id="PTHR47540">
    <property type="entry name" value="THIAMINE REPRESSIBLE GENES REGULATORY PROTEIN THI5"/>
    <property type="match status" value="1"/>
</dbReference>
<keyword evidence="11" id="KW-1185">Reference proteome</keyword>
<evidence type="ECO:0000256" key="2">
    <source>
        <dbReference type="ARBA" id="ARBA00022723"/>
    </source>
</evidence>
<reference evidence="10 11" key="1">
    <citation type="submission" date="2014-04" db="EMBL/GenBank/DDBJ databases">
        <authorList>
            <consortium name="DOE Joint Genome Institute"/>
            <person name="Kuo A."/>
            <person name="Martino E."/>
            <person name="Perotto S."/>
            <person name="Kohler A."/>
            <person name="Nagy L.G."/>
            <person name="Floudas D."/>
            <person name="Copeland A."/>
            <person name="Barry K.W."/>
            <person name="Cichocki N."/>
            <person name="Veneault-Fourrey C."/>
            <person name="LaButti K."/>
            <person name="Lindquist E.A."/>
            <person name="Lipzen A."/>
            <person name="Lundell T."/>
            <person name="Morin E."/>
            <person name="Murat C."/>
            <person name="Sun H."/>
            <person name="Tunlid A."/>
            <person name="Henrissat B."/>
            <person name="Grigoriev I.V."/>
            <person name="Hibbett D.S."/>
            <person name="Martin F."/>
            <person name="Nordberg H.P."/>
            <person name="Cantor M.N."/>
            <person name="Hua S.X."/>
        </authorList>
    </citation>
    <scope>NUCLEOTIDE SEQUENCE [LARGE SCALE GENOMIC DNA]</scope>
    <source>
        <strain evidence="10 11">Zn</strain>
    </source>
</reference>
<dbReference type="OrthoDB" id="422427at2759"/>
<dbReference type="PROSITE" id="PS00463">
    <property type="entry name" value="ZN2_CY6_FUNGAL_1"/>
    <property type="match status" value="1"/>
</dbReference>
<dbReference type="Pfam" id="PF00172">
    <property type="entry name" value="Zn_clus"/>
    <property type="match status" value="1"/>
</dbReference>
<dbReference type="GO" id="GO:0000981">
    <property type="term" value="F:DNA-binding transcription factor activity, RNA polymerase II-specific"/>
    <property type="evidence" value="ECO:0007669"/>
    <property type="project" value="InterPro"/>
</dbReference>